<keyword evidence="1" id="KW-0472">Membrane</keyword>
<dbReference type="PANTHER" id="PTHR40278">
    <property type="entry name" value="DNA UTILIZATION PROTEIN HOFN"/>
    <property type="match status" value="1"/>
</dbReference>
<evidence type="ECO:0008006" key="4">
    <source>
        <dbReference type="Google" id="ProtNLM"/>
    </source>
</evidence>
<dbReference type="AlphaFoldDB" id="A0A1F4VM57"/>
<dbReference type="InterPro" id="IPR052534">
    <property type="entry name" value="Extracell_DNA_Util/SecSys_Comp"/>
</dbReference>
<organism evidence="2 3">
    <name type="scientific">candidate division WWE3 bacterium RIFCSPLOWO2_01_FULL_42_11</name>
    <dbReference type="NCBI Taxonomy" id="1802627"/>
    <lineage>
        <taxon>Bacteria</taxon>
        <taxon>Katanobacteria</taxon>
    </lineage>
</organism>
<evidence type="ECO:0000313" key="2">
    <source>
        <dbReference type="EMBL" id="OGC58249.1"/>
    </source>
</evidence>
<feature type="transmembrane region" description="Helical" evidence="1">
    <location>
        <begin position="35"/>
        <end position="59"/>
    </location>
</feature>
<protein>
    <recommendedName>
        <fullName evidence="4">PilN domain-containing protein</fullName>
    </recommendedName>
</protein>
<evidence type="ECO:0000256" key="1">
    <source>
        <dbReference type="SAM" id="Phobius"/>
    </source>
</evidence>
<evidence type="ECO:0000313" key="3">
    <source>
        <dbReference type="Proteomes" id="UP000178964"/>
    </source>
</evidence>
<name>A0A1F4VM57_UNCKA</name>
<gene>
    <name evidence="2" type="ORF">A3A70_00590</name>
</gene>
<sequence>MKFFQKPNKIPNIASQGINLLPERTFEEQPTGEKIFIWLVGVGRVLIIVTEMTAILVWLSRFRLDYQITTLQENIEENAALVQSSARFEETFRDYQHRLLLADKVESERFPISLVTEKISSLIPQDIILSSLVVRQGEIGLSAQANRSLDFAKLLETLLSQSEITEVSLQDTHYNRDDNTYEFTLNLKTSEKFGL</sequence>
<reference evidence="2 3" key="1">
    <citation type="journal article" date="2016" name="Nat. Commun.">
        <title>Thousands of microbial genomes shed light on interconnected biogeochemical processes in an aquifer system.</title>
        <authorList>
            <person name="Anantharaman K."/>
            <person name="Brown C.T."/>
            <person name="Hug L.A."/>
            <person name="Sharon I."/>
            <person name="Castelle C.J."/>
            <person name="Probst A.J."/>
            <person name="Thomas B.C."/>
            <person name="Singh A."/>
            <person name="Wilkins M.J."/>
            <person name="Karaoz U."/>
            <person name="Brodie E.L."/>
            <person name="Williams K.H."/>
            <person name="Hubbard S.S."/>
            <person name="Banfield J.F."/>
        </authorList>
    </citation>
    <scope>NUCLEOTIDE SEQUENCE [LARGE SCALE GENOMIC DNA]</scope>
</reference>
<accession>A0A1F4VM57</accession>
<comment type="caution">
    <text evidence="2">The sequence shown here is derived from an EMBL/GenBank/DDBJ whole genome shotgun (WGS) entry which is preliminary data.</text>
</comment>
<keyword evidence="1" id="KW-1133">Transmembrane helix</keyword>
<dbReference type="Pfam" id="PF05137">
    <property type="entry name" value="PilN"/>
    <property type="match status" value="1"/>
</dbReference>
<dbReference type="PANTHER" id="PTHR40278:SF1">
    <property type="entry name" value="DNA UTILIZATION PROTEIN HOFN"/>
    <property type="match status" value="1"/>
</dbReference>
<dbReference type="InterPro" id="IPR007813">
    <property type="entry name" value="PilN"/>
</dbReference>
<dbReference type="Proteomes" id="UP000178964">
    <property type="component" value="Unassembled WGS sequence"/>
</dbReference>
<keyword evidence="1" id="KW-0812">Transmembrane</keyword>
<dbReference type="STRING" id="1802627.A3A70_00590"/>
<dbReference type="EMBL" id="MEVK01000040">
    <property type="protein sequence ID" value="OGC58249.1"/>
    <property type="molecule type" value="Genomic_DNA"/>
</dbReference>
<proteinExistence type="predicted"/>